<dbReference type="SUPFAM" id="SSF53335">
    <property type="entry name" value="S-adenosyl-L-methionine-dependent methyltransferases"/>
    <property type="match status" value="1"/>
</dbReference>
<dbReference type="GO" id="GO:0001734">
    <property type="term" value="F:mRNA m(6)A methyltransferase activity"/>
    <property type="evidence" value="ECO:0007669"/>
    <property type="project" value="UniProtKB-EC"/>
</dbReference>
<dbReference type="PANTHER" id="PTHR12829">
    <property type="entry name" value="N6-ADENOSINE-METHYLTRANSFERASE"/>
    <property type="match status" value="1"/>
</dbReference>
<accession>A0A073HZ55</accession>
<keyword evidence="4" id="KW-0949">S-adenosyl-L-methionine</keyword>
<evidence type="ECO:0000256" key="4">
    <source>
        <dbReference type="ARBA" id="ARBA00022691"/>
    </source>
</evidence>
<protein>
    <recommendedName>
        <fullName evidence="1">mRNA m(6)A methyltransferase</fullName>
        <ecNumber evidence="1">2.1.1.348</ecNumber>
    </recommendedName>
</protein>
<comment type="catalytic activity">
    <reaction evidence="5">
        <text>an adenosine in mRNA + S-adenosyl-L-methionine = an N(6)-methyladenosine in mRNA + S-adenosyl-L-homocysteine + H(+)</text>
        <dbReference type="Rhea" id="RHEA:55584"/>
        <dbReference type="Rhea" id="RHEA-COMP:12414"/>
        <dbReference type="Rhea" id="RHEA-COMP:12417"/>
        <dbReference type="ChEBI" id="CHEBI:15378"/>
        <dbReference type="ChEBI" id="CHEBI:57856"/>
        <dbReference type="ChEBI" id="CHEBI:59789"/>
        <dbReference type="ChEBI" id="CHEBI:74411"/>
        <dbReference type="ChEBI" id="CHEBI:74449"/>
        <dbReference type="EC" id="2.1.1.348"/>
    </reaction>
</comment>
<evidence type="ECO:0000256" key="2">
    <source>
        <dbReference type="ARBA" id="ARBA00022603"/>
    </source>
</evidence>
<sequence>MDPPWQLRCFDLPYDTLSNKQIKEIPMHLIQDEGYLFMWVTNAKPEAALSFFKKYGYRWVETIVQIKTNKNGKVYRGPGRYIQHGFELCLVGVKGSYENIKQFSKMKSSLNVIVEPMRSL</sequence>
<dbReference type="PANTHER" id="PTHR12829:SF7">
    <property type="entry name" value="N6-ADENOSINE-METHYLTRANSFERASE CATALYTIC SUBUNIT"/>
    <property type="match status" value="1"/>
</dbReference>
<dbReference type="InterPro" id="IPR007757">
    <property type="entry name" value="MT-A70-like"/>
</dbReference>
<comment type="caution">
    <text evidence="7">The sequence shown here is derived from an EMBL/GenBank/DDBJ whole genome shotgun (WGS) entry which is preliminary data.</text>
</comment>
<evidence type="ECO:0000313" key="8">
    <source>
        <dbReference type="Proteomes" id="UP000053232"/>
    </source>
</evidence>
<organism evidence="7 8">
    <name type="scientific">Oxytricha trifallax</name>
    <dbReference type="NCBI Taxonomy" id="1172189"/>
    <lineage>
        <taxon>Eukaryota</taxon>
        <taxon>Sar</taxon>
        <taxon>Alveolata</taxon>
        <taxon>Ciliophora</taxon>
        <taxon>Intramacronucleata</taxon>
        <taxon>Spirotrichea</taxon>
        <taxon>Stichotrichia</taxon>
        <taxon>Sporadotrichida</taxon>
        <taxon>Oxytrichidae</taxon>
        <taxon>Oxytrichinae</taxon>
        <taxon>Oxytricha</taxon>
    </lineage>
</organism>
<dbReference type="EC" id="2.1.1.348" evidence="1"/>
<evidence type="ECO:0000256" key="1">
    <source>
        <dbReference type="ARBA" id="ARBA00012160"/>
    </source>
</evidence>
<reference evidence="8" key="1">
    <citation type="journal article" date="2014" name="Cell">
        <title>The Architecture of a Scrambled Genome Reveals Massive Levels of Genomic Rearrangement during Development.</title>
        <authorList>
            <person name="Chen X."/>
            <person name="Bracht J.R."/>
            <person name="Goldman A.D."/>
            <person name="Dolzhenko E."/>
            <person name="Clay D.M."/>
            <person name="Swart E.C."/>
            <person name="Perlman D.H."/>
            <person name="Doak T.G."/>
            <person name="Stuart A."/>
            <person name="Amemiya C.T."/>
            <person name="Sebra R.P."/>
            <person name="Landweber L.F."/>
        </authorList>
    </citation>
    <scope>NUCLEOTIDE SEQUENCE [LARGE SCALE GENOMIC DNA]</scope>
    <source>
        <strain evidence="8">JRB310</strain>
    </source>
</reference>
<dbReference type="AlphaFoldDB" id="A0A073HZ55"/>
<proteinExistence type="inferred from homology"/>
<dbReference type="GO" id="GO:0032259">
    <property type="term" value="P:methylation"/>
    <property type="evidence" value="ECO:0007669"/>
    <property type="project" value="UniProtKB-KW"/>
</dbReference>
<dbReference type="Proteomes" id="UP000053232">
    <property type="component" value="Unassembled WGS sequence"/>
</dbReference>
<name>A0A073HZ55_9SPIT</name>
<dbReference type="GO" id="GO:0005634">
    <property type="term" value="C:nucleus"/>
    <property type="evidence" value="ECO:0007669"/>
    <property type="project" value="TreeGrafter"/>
</dbReference>
<keyword evidence="2" id="KW-0489">Methyltransferase</keyword>
<dbReference type="InterPro" id="IPR029063">
    <property type="entry name" value="SAM-dependent_MTases_sf"/>
</dbReference>
<keyword evidence="3" id="KW-0808">Transferase</keyword>
<dbReference type="PROSITE" id="PS51143">
    <property type="entry name" value="MT_A70"/>
    <property type="match status" value="1"/>
</dbReference>
<comment type="similarity">
    <text evidence="6">Belongs to the MT-A70-like family.</text>
</comment>
<keyword evidence="8" id="KW-1185">Reference proteome</keyword>
<gene>
    <name evidence="7" type="ORF">OXYTRIMIC_504</name>
</gene>
<dbReference type="Pfam" id="PF05063">
    <property type="entry name" value="MT-A70"/>
    <property type="match status" value="1"/>
</dbReference>
<evidence type="ECO:0000313" key="7">
    <source>
        <dbReference type="EMBL" id="KEJ82486.1"/>
    </source>
</evidence>
<dbReference type="EMBL" id="ARYC01018554">
    <property type="protein sequence ID" value="KEJ82486.1"/>
    <property type="molecule type" value="Genomic_DNA"/>
</dbReference>
<evidence type="ECO:0000256" key="5">
    <source>
        <dbReference type="ARBA" id="ARBA00048957"/>
    </source>
</evidence>
<evidence type="ECO:0000256" key="6">
    <source>
        <dbReference type="PROSITE-ProRule" id="PRU00489"/>
    </source>
</evidence>
<evidence type="ECO:0000256" key="3">
    <source>
        <dbReference type="ARBA" id="ARBA00022679"/>
    </source>
</evidence>